<dbReference type="Pfam" id="PF13374">
    <property type="entry name" value="TPR_10"/>
    <property type="match status" value="4"/>
</dbReference>
<dbReference type="InterPro" id="IPR011990">
    <property type="entry name" value="TPR-like_helical_dom_sf"/>
</dbReference>
<evidence type="ECO:0000259" key="3">
    <source>
        <dbReference type="Pfam" id="PF25000"/>
    </source>
</evidence>
<keyword evidence="5" id="KW-1185">Reference proteome</keyword>
<sequence length="1383" mass="151370">MIERLMAALDAAALELTPVEVAETLWLAEFLPEGHALWRSRPAVEEPPRPVAEKISHTEPNVPRIREPVGIPPQPKGPVPRRGDWGQAAGLYPPGDGQSPQDSPVLTTRVPAVPALPGALEISRALRPLRWRAASPWEEALDEEATAEASAAAGHGNWLLRYAAAPTRWLDLALVVDAGPSMAVWQRTVVELRRVFERLGAFRDVRTWYAHPTGDGLALGPDPGRGTAARSPEELVDPTGRRMVLLVSDCVGPAWRSGELAGWLELWCRSGPVAIIQPLPQRLWDRCAPEFHRAHVTAGRPWAANAALEVRLRATGESPKGLPVPVLEPEASWLGPWASLVSGTRRGGMWGATVYTGAQVRTAEPEAGPQLPALERVAAFRATASPTAYELVRCLSATSLNLPVMRLVQNLMLPRSRPQHLAEVLLGDLIRPDPAAGGHVAEEVGYEFGPGVREVLLETLNRRDRLYINTRVSEYVMSHLGSTLDFPALLTGAVSPGTIDDRSRPFATVTHTVLRSLGGRYTDIADRLAAALSESLNLTITDNRDGVMTEQEPAAEQPAVWGSSIPPRNPNFTGRVELLVGLRDQLTSRTTALLPHALHGLGGVGKTQLAVEYVYRYASSYDLVWWVSAEQPALVRQSLAALAPKLGIAQSEDVTRTLEAVYDALRTGRPYRNWLLIFDNADQPTDLQQFLSIPGGHVLITSRNWSWTGFASTVEVDVFSRAESVELLRRRLRTVSAEDAGRLAEALGDLPLALEQAATWQAATGTPVDEYLDLLSERVGVLLSEGLPGNYPTPVAATWGVAFDRLNDRSPAAAQLLELCAFFGAEPISIRLVRAGRFANLPSPLDAVVRDDIALRGAIREIGKYGLAKVDAGRNSILIHRLVQAVLRDRLSPAERDAYLARAHELLAAASPGDPTDDPSDWPRHVELAPHVMQAGLIGSESEEARKVVLDQIRFRYVRGDYESSRVLAETAYEDWRVRLGPNDQQTLVCGRHLANALRSVGLTARAREVNHEVHTRALATLGPDHEHTLMIATSVGADLRHAGAWSEALALDEDTLERHKHTFGENDPNTLRAGNNLAAGLRLLGRYQEARAIDQAVVDGRREVLGLDHPDTLFSVSSLSRNLFGLGRYQEARDMQQPVIATLRGRLGPDHANVLIPTRIHSVTLRWLGSYEEAATIDEETLERYRRKYGDDHYNTISTMMSYANSLLLLDRLGESRDMGEDALARFRRLFGEQHPFVYVSMTNLAATLRALGDYAMARRLDERALAGLRNSLGEGHPHTLCAAVNHTNNLALNREYAAARELGEATYARMLAAGGREHAETLACAQNLAIDLRSTGDRNRARQLADETATLYREVLGAAHPVTQSAVSGKRAFILVEPPAL</sequence>
<name>A0A8J7KPK2_9ACTN</name>
<evidence type="ECO:0000256" key="1">
    <source>
        <dbReference type="SAM" id="MobiDB-lite"/>
    </source>
</evidence>
<dbReference type="InterPro" id="IPR027417">
    <property type="entry name" value="P-loop_NTPase"/>
</dbReference>
<comment type="caution">
    <text evidence="4">The sequence shown here is derived from an EMBL/GenBank/DDBJ whole genome shotgun (WGS) entry which is preliminary data.</text>
</comment>
<proteinExistence type="predicted"/>
<evidence type="ECO:0000313" key="5">
    <source>
        <dbReference type="Proteomes" id="UP000622552"/>
    </source>
</evidence>
<feature type="region of interest" description="Disordered" evidence="1">
    <location>
        <begin position="43"/>
        <end position="106"/>
    </location>
</feature>
<dbReference type="PANTHER" id="PTHR46082:SF6">
    <property type="entry name" value="AAA+ ATPASE DOMAIN-CONTAINING PROTEIN-RELATED"/>
    <property type="match status" value="1"/>
</dbReference>
<dbReference type="SUPFAM" id="SSF52540">
    <property type="entry name" value="P-loop containing nucleoside triphosphate hydrolases"/>
    <property type="match status" value="1"/>
</dbReference>
<dbReference type="SUPFAM" id="SSF48452">
    <property type="entry name" value="TPR-like"/>
    <property type="match status" value="2"/>
</dbReference>
<dbReference type="InterPro" id="IPR053137">
    <property type="entry name" value="NLR-like"/>
</dbReference>
<feature type="domain" description="NB-ARC" evidence="2">
    <location>
        <begin position="597"/>
        <end position="729"/>
    </location>
</feature>
<evidence type="ECO:0000313" key="4">
    <source>
        <dbReference type="EMBL" id="MBG6141411.1"/>
    </source>
</evidence>
<protein>
    <submittedName>
        <fullName evidence="4">Tetratricopeptide (TPR) repeat protein</fullName>
    </submittedName>
</protein>
<dbReference type="InterPro" id="IPR047738">
    <property type="entry name" value="SAV_2336-like_N"/>
</dbReference>
<reference evidence="4" key="1">
    <citation type="submission" date="2020-11" db="EMBL/GenBank/DDBJ databases">
        <title>Sequencing the genomes of 1000 actinobacteria strains.</title>
        <authorList>
            <person name="Klenk H.-P."/>
        </authorList>
    </citation>
    <scope>NUCLEOTIDE SEQUENCE</scope>
    <source>
        <strain evidence="4">DSM 45356</strain>
    </source>
</reference>
<dbReference type="RefSeq" id="WP_197007830.1">
    <property type="nucleotide sequence ID" value="NZ_BONS01000013.1"/>
</dbReference>
<dbReference type="Gene3D" id="3.40.50.300">
    <property type="entry name" value="P-loop containing nucleotide triphosphate hydrolases"/>
    <property type="match status" value="1"/>
</dbReference>
<feature type="compositionally biased region" description="Basic and acidic residues" evidence="1">
    <location>
        <begin position="43"/>
        <end position="57"/>
    </location>
</feature>
<dbReference type="Pfam" id="PF00931">
    <property type="entry name" value="NB-ARC"/>
    <property type="match status" value="1"/>
</dbReference>
<dbReference type="EMBL" id="JADOUF010000001">
    <property type="protein sequence ID" value="MBG6141411.1"/>
    <property type="molecule type" value="Genomic_DNA"/>
</dbReference>
<evidence type="ECO:0000259" key="2">
    <source>
        <dbReference type="Pfam" id="PF00931"/>
    </source>
</evidence>
<dbReference type="Pfam" id="PF13424">
    <property type="entry name" value="TPR_12"/>
    <property type="match status" value="2"/>
</dbReference>
<dbReference type="InterPro" id="IPR056681">
    <property type="entry name" value="DUF7779"/>
</dbReference>
<dbReference type="PANTHER" id="PTHR46082">
    <property type="entry name" value="ATP/GTP-BINDING PROTEIN-RELATED"/>
    <property type="match status" value="1"/>
</dbReference>
<organism evidence="4 5">
    <name type="scientific">Longispora fulva</name>
    <dbReference type="NCBI Taxonomy" id="619741"/>
    <lineage>
        <taxon>Bacteria</taxon>
        <taxon>Bacillati</taxon>
        <taxon>Actinomycetota</taxon>
        <taxon>Actinomycetes</taxon>
        <taxon>Micromonosporales</taxon>
        <taxon>Micromonosporaceae</taxon>
        <taxon>Longispora</taxon>
    </lineage>
</organism>
<accession>A0A8J7KPK2</accession>
<dbReference type="NCBIfam" id="NF040586">
    <property type="entry name" value="FxSxx_TPR"/>
    <property type="match status" value="1"/>
</dbReference>
<feature type="domain" description="DUF7779" evidence="3">
    <location>
        <begin position="806"/>
        <end position="895"/>
    </location>
</feature>
<dbReference type="NCBIfam" id="NF041121">
    <property type="entry name" value="SAV_2336_NTERM"/>
    <property type="match status" value="1"/>
</dbReference>
<gene>
    <name evidence="4" type="ORF">IW245_007605</name>
</gene>
<dbReference type="Proteomes" id="UP000622552">
    <property type="component" value="Unassembled WGS sequence"/>
</dbReference>
<dbReference type="Pfam" id="PF25000">
    <property type="entry name" value="DUF7779"/>
    <property type="match status" value="1"/>
</dbReference>
<dbReference type="InterPro" id="IPR002182">
    <property type="entry name" value="NB-ARC"/>
</dbReference>
<dbReference type="Gene3D" id="1.25.40.10">
    <property type="entry name" value="Tetratricopeptide repeat domain"/>
    <property type="match status" value="3"/>
</dbReference>
<dbReference type="GO" id="GO:0043531">
    <property type="term" value="F:ADP binding"/>
    <property type="evidence" value="ECO:0007669"/>
    <property type="project" value="InterPro"/>
</dbReference>